<organism evidence="10 11">
    <name type="scientific">Baia soyae</name>
    <dbReference type="NCBI Taxonomy" id="1544746"/>
    <lineage>
        <taxon>Bacteria</taxon>
        <taxon>Bacillati</taxon>
        <taxon>Bacillota</taxon>
        <taxon>Bacilli</taxon>
        <taxon>Bacillales</taxon>
        <taxon>Thermoactinomycetaceae</taxon>
        <taxon>Baia</taxon>
    </lineage>
</organism>
<dbReference type="InterPro" id="IPR020615">
    <property type="entry name" value="Thiolase_acyl_enz_int_AS"/>
</dbReference>
<evidence type="ECO:0000256" key="5">
    <source>
        <dbReference type="ARBA" id="ARBA00024073"/>
    </source>
</evidence>
<evidence type="ECO:0000259" key="9">
    <source>
        <dbReference type="Pfam" id="PF02803"/>
    </source>
</evidence>
<dbReference type="PANTHER" id="PTHR43853">
    <property type="entry name" value="3-KETOACYL-COA THIOLASE, PEROXISOMAL"/>
    <property type="match status" value="1"/>
</dbReference>
<dbReference type="GO" id="GO:0003988">
    <property type="term" value="F:acetyl-CoA C-acyltransferase activity"/>
    <property type="evidence" value="ECO:0007669"/>
    <property type="project" value="UniProtKB-EC"/>
</dbReference>
<comment type="pathway">
    <text evidence="1">Lipid metabolism.</text>
</comment>
<reference evidence="10 11" key="1">
    <citation type="submission" date="2019-03" db="EMBL/GenBank/DDBJ databases">
        <title>Genomic Encyclopedia of Type Strains, Phase IV (KMG-IV): sequencing the most valuable type-strain genomes for metagenomic binning, comparative biology and taxonomic classification.</title>
        <authorList>
            <person name="Goeker M."/>
        </authorList>
    </citation>
    <scope>NUCLEOTIDE SEQUENCE [LARGE SCALE GENOMIC DNA]</scope>
    <source>
        <strain evidence="10 11">DSM 46831</strain>
    </source>
</reference>
<dbReference type="InterPro" id="IPR020610">
    <property type="entry name" value="Thiolase_AS"/>
</dbReference>
<evidence type="ECO:0000313" key="10">
    <source>
        <dbReference type="EMBL" id="TCP67339.1"/>
    </source>
</evidence>
<dbReference type="PANTHER" id="PTHR43853:SF2">
    <property type="entry name" value="3-OXOADIPYL-COA_3-OXO-5,6-DEHYDROSUBERYL-COA THIOLASE"/>
    <property type="match status" value="1"/>
</dbReference>
<protein>
    <recommendedName>
        <fullName evidence="5">acetyl-CoA C-acyltransferase</fullName>
        <ecNumber evidence="5">2.3.1.16</ecNumber>
    </recommendedName>
</protein>
<evidence type="ECO:0000256" key="3">
    <source>
        <dbReference type="ARBA" id="ARBA00022679"/>
    </source>
</evidence>
<dbReference type="Pfam" id="PF02803">
    <property type="entry name" value="Thiolase_C"/>
    <property type="match status" value="1"/>
</dbReference>
<evidence type="ECO:0000259" key="8">
    <source>
        <dbReference type="Pfam" id="PF00108"/>
    </source>
</evidence>
<feature type="active site" description="Proton acceptor" evidence="6">
    <location>
        <position position="370"/>
    </location>
</feature>
<dbReference type="EC" id="2.3.1.16" evidence="5"/>
<feature type="active site" description="Acyl-thioester intermediate" evidence="6">
    <location>
        <position position="103"/>
    </location>
</feature>
<evidence type="ECO:0000313" key="11">
    <source>
        <dbReference type="Proteomes" id="UP000294746"/>
    </source>
</evidence>
<dbReference type="InterPro" id="IPR020616">
    <property type="entry name" value="Thiolase_N"/>
</dbReference>
<dbReference type="PROSITE" id="PS00737">
    <property type="entry name" value="THIOLASE_2"/>
    <property type="match status" value="1"/>
</dbReference>
<evidence type="ECO:0000256" key="4">
    <source>
        <dbReference type="ARBA" id="ARBA00023315"/>
    </source>
</evidence>
<dbReference type="CDD" id="cd00751">
    <property type="entry name" value="thiolase"/>
    <property type="match status" value="1"/>
</dbReference>
<dbReference type="InterPro" id="IPR050215">
    <property type="entry name" value="Thiolase-like_sf_Thiolase"/>
</dbReference>
<dbReference type="Pfam" id="PF00108">
    <property type="entry name" value="Thiolase_N"/>
    <property type="match status" value="1"/>
</dbReference>
<evidence type="ECO:0000256" key="6">
    <source>
        <dbReference type="PIRSR" id="PIRSR000429-1"/>
    </source>
</evidence>
<proteinExistence type="inferred from homology"/>
<dbReference type="PROSITE" id="PS00098">
    <property type="entry name" value="THIOLASE_1"/>
    <property type="match status" value="1"/>
</dbReference>
<evidence type="ECO:0000256" key="7">
    <source>
        <dbReference type="RuleBase" id="RU003557"/>
    </source>
</evidence>
<dbReference type="PROSITE" id="PS00099">
    <property type="entry name" value="THIOLASE_3"/>
    <property type="match status" value="1"/>
</dbReference>
<feature type="active site" description="Proton acceptor" evidence="6">
    <location>
        <position position="402"/>
    </location>
</feature>
<feature type="domain" description="Thiolase N-terminal" evidence="8">
    <location>
        <begin position="17"/>
        <end position="283"/>
    </location>
</feature>
<gene>
    <name evidence="10" type="ORF">EDD57_11926</name>
</gene>
<keyword evidence="3 7" id="KW-0808">Transferase</keyword>
<dbReference type="PIRSF" id="PIRSF000429">
    <property type="entry name" value="Ac-CoA_Ac_transf"/>
    <property type="match status" value="1"/>
</dbReference>
<dbReference type="SUPFAM" id="SSF53901">
    <property type="entry name" value="Thiolase-like"/>
    <property type="match status" value="2"/>
</dbReference>
<sequence>MPIVQNEDRRCFLMHEVVIVDAVRSPIGKARGSLSTVRADDLAAYVIQAVLERNPELDLFDVADVILGCANQAGEDNRNVARMASLLAGLPYEVPGTTVNRLCGSGMEAIIQAAHLIQVGAGQVVIAGGVESMSRAPWVMLKPTEGMMRGNQSLVDSTLGWRFTNPKMEERFYPYSMGETAENVAERYRVSRQEQDEFAYLSHQKATEAWKEERFASQIVPILMKKKGEKVDKWMNSDEQVRPDTSIDRLSTLKTVFLEGGTVTAGNSAGINDGASVLLLMEKEYALRHGFRPMARFVQSAVAGVHPDVMGIGPVPATQKALQKAGLRVQDINWFEVNEAFAAQAIACIRELQIPFERVNPLGGSIALGHPLGASGARIVTTLIHQLARESQAGAYGLATMCIGVGQGVSMIVQSIKG</sequence>
<evidence type="ECO:0000256" key="2">
    <source>
        <dbReference type="ARBA" id="ARBA00010982"/>
    </source>
</evidence>
<comment type="caution">
    <text evidence="10">The sequence shown here is derived from an EMBL/GenBank/DDBJ whole genome shotgun (WGS) entry which is preliminary data.</text>
</comment>
<dbReference type="Gene3D" id="3.40.47.10">
    <property type="match status" value="1"/>
</dbReference>
<dbReference type="Proteomes" id="UP000294746">
    <property type="component" value="Unassembled WGS sequence"/>
</dbReference>
<comment type="similarity">
    <text evidence="2 7">Belongs to the thiolase-like superfamily. Thiolase family.</text>
</comment>
<name>A0A4R2RWH3_9BACL</name>
<feature type="domain" description="Thiolase C-terminal" evidence="9">
    <location>
        <begin position="292"/>
        <end position="414"/>
    </location>
</feature>
<dbReference type="InterPro" id="IPR020613">
    <property type="entry name" value="Thiolase_CS"/>
</dbReference>
<dbReference type="InterPro" id="IPR002155">
    <property type="entry name" value="Thiolase"/>
</dbReference>
<keyword evidence="11" id="KW-1185">Reference proteome</keyword>
<keyword evidence="4 7" id="KW-0012">Acyltransferase</keyword>
<dbReference type="InterPro" id="IPR020617">
    <property type="entry name" value="Thiolase_C"/>
</dbReference>
<dbReference type="AlphaFoldDB" id="A0A4R2RWH3"/>
<dbReference type="GO" id="GO:0006635">
    <property type="term" value="P:fatty acid beta-oxidation"/>
    <property type="evidence" value="ECO:0007669"/>
    <property type="project" value="TreeGrafter"/>
</dbReference>
<dbReference type="EMBL" id="SLXV01000019">
    <property type="protein sequence ID" value="TCP67339.1"/>
    <property type="molecule type" value="Genomic_DNA"/>
</dbReference>
<accession>A0A4R2RWH3</accession>
<dbReference type="NCBIfam" id="TIGR01930">
    <property type="entry name" value="AcCoA-C-Actrans"/>
    <property type="match status" value="1"/>
</dbReference>
<dbReference type="FunFam" id="3.40.47.10:FF:000010">
    <property type="entry name" value="Acetyl-CoA acetyltransferase (Thiolase)"/>
    <property type="match status" value="1"/>
</dbReference>
<evidence type="ECO:0000256" key="1">
    <source>
        <dbReference type="ARBA" id="ARBA00005189"/>
    </source>
</evidence>
<dbReference type="InterPro" id="IPR016039">
    <property type="entry name" value="Thiolase-like"/>
</dbReference>
<dbReference type="GO" id="GO:0005737">
    <property type="term" value="C:cytoplasm"/>
    <property type="evidence" value="ECO:0007669"/>
    <property type="project" value="UniProtKB-ARBA"/>
</dbReference>
<dbReference type="GO" id="GO:0010124">
    <property type="term" value="P:phenylacetate catabolic process"/>
    <property type="evidence" value="ECO:0007669"/>
    <property type="project" value="TreeGrafter"/>
</dbReference>